<organism evidence="2 3">
    <name type="scientific">Candidatus Nitrososphaera evergladensis SR1</name>
    <dbReference type="NCBI Taxonomy" id="1459636"/>
    <lineage>
        <taxon>Archaea</taxon>
        <taxon>Nitrososphaerota</taxon>
        <taxon>Nitrososphaeria</taxon>
        <taxon>Nitrososphaerales</taxon>
        <taxon>Nitrososphaeraceae</taxon>
        <taxon>Nitrososphaera</taxon>
    </lineage>
</organism>
<dbReference type="GeneID" id="41597336"/>
<sequence>MKRRKIKPDRKVRPRNEITGQEVETFLSAIRGFENGHYPKLRDLRTLIPSMDLYKINVILRYLERSKAIIVDNDGYIVWTRKDAPDQLTLGDVADISDDLKKFLEEKKQEEGEAEEEEEGQS</sequence>
<dbReference type="Proteomes" id="UP000028194">
    <property type="component" value="Chromosome"/>
</dbReference>
<evidence type="ECO:0000313" key="2">
    <source>
        <dbReference type="EMBL" id="AIF83617.1"/>
    </source>
</evidence>
<reference evidence="2 3" key="1">
    <citation type="journal article" date="2014" name="PLoS ONE">
        <title>Genome Sequence of Candidatus Nitrososphaera evergladensis from Group I.1b Enriched from Everglades Soil Reveals Novel Genomic Features of the Ammonia-Oxidizing Archaea.</title>
        <authorList>
            <person name="Zhalnina K.V."/>
            <person name="Dias R."/>
            <person name="Leonard M.T."/>
            <person name="Dorr de Quadros P."/>
            <person name="Camargo F.A."/>
            <person name="Drew J.C."/>
            <person name="Farmerie W.G."/>
            <person name="Daroub S.H."/>
            <person name="Triplett E.W."/>
        </authorList>
    </citation>
    <scope>NUCLEOTIDE SEQUENCE [LARGE SCALE GENOMIC DNA]</scope>
    <source>
        <strain evidence="2 3">SR1</strain>
    </source>
</reference>
<dbReference type="STRING" id="1459636.NTE_01554"/>
<name>A0A075MS29_9ARCH</name>
<dbReference type="OrthoDB" id="12284at2157"/>
<keyword evidence="1" id="KW-0175">Coiled coil</keyword>
<dbReference type="HOGENOM" id="CLU_2165352_0_0_2"/>
<protein>
    <submittedName>
        <fullName evidence="2">Uncharacterized protein</fullName>
    </submittedName>
</protein>
<proteinExistence type="predicted"/>
<evidence type="ECO:0000313" key="3">
    <source>
        <dbReference type="Proteomes" id="UP000028194"/>
    </source>
</evidence>
<keyword evidence="3" id="KW-1185">Reference proteome</keyword>
<dbReference type="AlphaFoldDB" id="A0A075MS29"/>
<feature type="coiled-coil region" evidence="1">
    <location>
        <begin position="93"/>
        <end position="121"/>
    </location>
</feature>
<dbReference type="EMBL" id="CP007174">
    <property type="protein sequence ID" value="AIF83617.1"/>
    <property type="molecule type" value="Genomic_DNA"/>
</dbReference>
<dbReference type="KEGG" id="nev:NTE_01554"/>
<dbReference type="RefSeq" id="WP_148700356.1">
    <property type="nucleotide sequence ID" value="NZ_CP007174.1"/>
</dbReference>
<gene>
    <name evidence="2" type="ORF">NTE_01554</name>
</gene>
<accession>A0A075MS29</accession>
<evidence type="ECO:0000256" key="1">
    <source>
        <dbReference type="SAM" id="Coils"/>
    </source>
</evidence>